<reference evidence="2" key="1">
    <citation type="journal article" date="2019" name="Int. J. Syst. Evol. Microbiol.">
        <title>The Global Catalogue of Microorganisms (GCM) 10K type strain sequencing project: providing services to taxonomists for standard genome sequencing and annotation.</title>
        <authorList>
            <consortium name="The Broad Institute Genomics Platform"/>
            <consortium name="The Broad Institute Genome Sequencing Center for Infectious Disease"/>
            <person name="Wu L."/>
            <person name="Ma J."/>
        </authorList>
    </citation>
    <scope>NUCLEOTIDE SEQUENCE [LARGE SCALE GENOMIC DNA]</scope>
    <source>
        <strain evidence="2">CGMCC 4.1641</strain>
    </source>
</reference>
<comment type="caution">
    <text evidence="1">The sequence shown here is derived from an EMBL/GenBank/DDBJ whole genome shotgun (WGS) entry which is preliminary data.</text>
</comment>
<organism evidence="1 2">
    <name type="scientific">Streptomyces aureoversilis</name>
    <dbReference type="NCBI Taxonomy" id="67277"/>
    <lineage>
        <taxon>Bacteria</taxon>
        <taxon>Bacillati</taxon>
        <taxon>Actinomycetota</taxon>
        <taxon>Actinomycetes</taxon>
        <taxon>Kitasatosporales</taxon>
        <taxon>Streptomycetaceae</taxon>
        <taxon>Streptomyces</taxon>
    </lineage>
</organism>
<dbReference type="EMBL" id="JBHSKJ010000001">
    <property type="protein sequence ID" value="MFC5143527.1"/>
    <property type="molecule type" value="Genomic_DNA"/>
</dbReference>
<sequence>MSVHIDSIRPPKGQEGQQWVTLSGELESVTEVIWGNTSLSAEDWFEETYPDGHTELDVTVPAGAGTVQVVAVADGEKSNDVTFTYV</sequence>
<gene>
    <name evidence="1" type="ORF">ACFPP6_02305</name>
</gene>
<protein>
    <recommendedName>
        <fullName evidence="3">IPT/TIG domain-containing protein</fullName>
    </recommendedName>
</protein>
<keyword evidence="2" id="KW-1185">Reference proteome</keyword>
<dbReference type="Proteomes" id="UP001596222">
    <property type="component" value="Unassembled WGS sequence"/>
</dbReference>
<accession>A0ABV9ZQE0</accession>
<dbReference type="InterPro" id="IPR013783">
    <property type="entry name" value="Ig-like_fold"/>
</dbReference>
<name>A0ABV9ZQE0_9ACTN</name>
<evidence type="ECO:0008006" key="3">
    <source>
        <dbReference type="Google" id="ProtNLM"/>
    </source>
</evidence>
<dbReference type="Gene3D" id="2.60.40.10">
    <property type="entry name" value="Immunoglobulins"/>
    <property type="match status" value="1"/>
</dbReference>
<evidence type="ECO:0000313" key="1">
    <source>
        <dbReference type="EMBL" id="MFC5143527.1"/>
    </source>
</evidence>
<dbReference type="RefSeq" id="WP_382036473.1">
    <property type="nucleotide sequence ID" value="NZ_JBHSKJ010000001.1"/>
</dbReference>
<proteinExistence type="predicted"/>
<evidence type="ECO:0000313" key="2">
    <source>
        <dbReference type="Proteomes" id="UP001596222"/>
    </source>
</evidence>